<dbReference type="AlphaFoldDB" id="A0AAD4Q6F0"/>
<evidence type="ECO:0000313" key="4">
    <source>
        <dbReference type="Proteomes" id="UP001201163"/>
    </source>
</evidence>
<evidence type="ECO:0000259" key="2">
    <source>
        <dbReference type="PROSITE" id="PS50004"/>
    </source>
</evidence>
<organism evidence="3 4">
    <name type="scientific">Lactarius akahatsu</name>
    <dbReference type="NCBI Taxonomy" id="416441"/>
    <lineage>
        <taxon>Eukaryota</taxon>
        <taxon>Fungi</taxon>
        <taxon>Dikarya</taxon>
        <taxon>Basidiomycota</taxon>
        <taxon>Agaricomycotina</taxon>
        <taxon>Agaricomycetes</taxon>
        <taxon>Russulales</taxon>
        <taxon>Russulaceae</taxon>
        <taxon>Lactarius</taxon>
    </lineage>
</organism>
<dbReference type="Pfam" id="PF00168">
    <property type="entry name" value="C2"/>
    <property type="match status" value="1"/>
</dbReference>
<comment type="caution">
    <text evidence="3">The sequence shown here is derived from an EMBL/GenBank/DDBJ whole genome shotgun (WGS) entry which is preliminary data.</text>
</comment>
<name>A0AAD4Q6F0_9AGAM</name>
<dbReference type="PROSITE" id="PS50004">
    <property type="entry name" value="C2"/>
    <property type="match status" value="1"/>
</dbReference>
<feature type="region of interest" description="Disordered" evidence="1">
    <location>
        <begin position="33"/>
        <end position="62"/>
    </location>
</feature>
<dbReference type="EMBL" id="JAKELL010000044">
    <property type="protein sequence ID" value="KAH8988069.1"/>
    <property type="molecule type" value="Genomic_DNA"/>
</dbReference>
<feature type="non-terminal residue" evidence="3">
    <location>
        <position position="319"/>
    </location>
</feature>
<dbReference type="SUPFAM" id="SSF49562">
    <property type="entry name" value="C2 domain (Calcium/lipid-binding domain, CaLB)"/>
    <property type="match status" value="1"/>
</dbReference>
<accession>A0AAD4Q6F0</accession>
<proteinExistence type="predicted"/>
<gene>
    <name evidence="3" type="ORF">EDB92DRAFT_2104782</name>
</gene>
<feature type="compositionally biased region" description="Polar residues" evidence="1">
    <location>
        <begin position="195"/>
        <end position="204"/>
    </location>
</feature>
<protein>
    <recommendedName>
        <fullName evidence="2">C2 domain-containing protein</fullName>
    </recommendedName>
</protein>
<dbReference type="Gene3D" id="2.60.40.150">
    <property type="entry name" value="C2 domain"/>
    <property type="match status" value="1"/>
</dbReference>
<dbReference type="Proteomes" id="UP001201163">
    <property type="component" value="Unassembled WGS sequence"/>
</dbReference>
<dbReference type="InterPro" id="IPR000008">
    <property type="entry name" value="C2_dom"/>
</dbReference>
<evidence type="ECO:0000256" key="1">
    <source>
        <dbReference type="SAM" id="MobiDB-lite"/>
    </source>
</evidence>
<feature type="compositionally biased region" description="Low complexity" evidence="1">
    <location>
        <begin position="35"/>
        <end position="51"/>
    </location>
</feature>
<feature type="compositionally biased region" description="Polar residues" evidence="1">
    <location>
        <begin position="52"/>
        <end position="62"/>
    </location>
</feature>
<sequence>MHADAACSPRRSNQAHTSVYSAYKRLLQDMDPRQTISSSSAGSTAPPSGISTQITGSQGSRSQPLSVDVTVLRARNVPQLKTTFGGKREYFVSITFAATTKETKKRLTKRTKSVHIDGQTLAWDQRLDAFLAQPSSRIILRLYAKKLIKSDILIGTHEMTLPVESQINISVTLSDGDGQAGRSTPPVTLDLTITVSANGTSPSDPQIIPTEGNDTAAEDVPKPTMAPNSSGPDRPSTLGHLSHPPDRPSVESSTPMPLDQGEASLVEKRRIVLVSADEVEKSIDHSNRLEGVVGRIKWVMDTLNPVAELHPITQLAHKV</sequence>
<evidence type="ECO:0000313" key="3">
    <source>
        <dbReference type="EMBL" id="KAH8988069.1"/>
    </source>
</evidence>
<keyword evidence="4" id="KW-1185">Reference proteome</keyword>
<feature type="region of interest" description="Disordered" evidence="1">
    <location>
        <begin position="195"/>
        <end position="261"/>
    </location>
</feature>
<dbReference type="CDD" id="cd00030">
    <property type="entry name" value="C2"/>
    <property type="match status" value="1"/>
</dbReference>
<reference evidence="3" key="1">
    <citation type="submission" date="2022-01" db="EMBL/GenBank/DDBJ databases">
        <title>Comparative genomics reveals a dynamic genome evolution in the ectomycorrhizal milk-cap (Lactarius) mushrooms.</title>
        <authorList>
            <consortium name="DOE Joint Genome Institute"/>
            <person name="Lebreton A."/>
            <person name="Tang N."/>
            <person name="Kuo A."/>
            <person name="LaButti K."/>
            <person name="Drula E."/>
            <person name="Barry K."/>
            <person name="Clum A."/>
            <person name="Lipzen A."/>
            <person name="Mousain D."/>
            <person name="Ng V."/>
            <person name="Wang R."/>
            <person name="Wang X."/>
            <person name="Dai Y."/>
            <person name="Henrissat B."/>
            <person name="Grigoriev I.V."/>
            <person name="Guerin-Laguette A."/>
            <person name="Yu F."/>
            <person name="Martin F.M."/>
        </authorList>
    </citation>
    <scope>NUCLEOTIDE SEQUENCE</scope>
    <source>
        <strain evidence="3">QP</strain>
    </source>
</reference>
<feature type="domain" description="C2" evidence="2">
    <location>
        <begin position="46"/>
        <end position="175"/>
    </location>
</feature>
<dbReference type="InterPro" id="IPR035892">
    <property type="entry name" value="C2_domain_sf"/>
</dbReference>